<dbReference type="AlphaFoldDB" id="A0A177V881"/>
<comment type="caution">
    <text evidence="2">The sequence shown here is derived from an EMBL/GenBank/DDBJ whole genome shotgun (WGS) entry which is preliminary data.</text>
</comment>
<name>A0A177V881_9BASI</name>
<dbReference type="EMBL" id="CAJHJG010001257">
    <property type="protein sequence ID" value="CAD6910736.1"/>
    <property type="molecule type" value="Genomic_DNA"/>
</dbReference>
<reference evidence="2" key="1">
    <citation type="submission" date="2016-04" db="EMBL/GenBank/DDBJ databases">
        <authorList>
            <person name="Nguyen H.D."/>
            <person name="Kesanakurti P."/>
            <person name="Cullis J."/>
            <person name="Levesque C.A."/>
            <person name="Hambleton S."/>
        </authorList>
    </citation>
    <scope>NUCLEOTIDE SEQUENCE</scope>
    <source>
        <strain evidence="2">DAOMC 238032</strain>
    </source>
</reference>
<dbReference type="EMBL" id="LWDD02000249">
    <property type="protein sequence ID" value="KAE8262346.1"/>
    <property type="molecule type" value="Genomic_DNA"/>
</dbReference>
<proteinExistence type="predicted"/>
<accession>A0A177V881</accession>
<keyword evidence="4" id="KW-1185">Reference proteome</keyword>
<protein>
    <submittedName>
        <fullName evidence="2">Uncharacterized protein</fullName>
    </submittedName>
</protein>
<evidence type="ECO:0000313" key="3">
    <source>
        <dbReference type="Proteomes" id="UP000077671"/>
    </source>
</evidence>
<evidence type="ECO:0000313" key="1">
    <source>
        <dbReference type="EMBL" id="CAD6910736.1"/>
    </source>
</evidence>
<sequence>MPVASGGPALIESKDLFPGAALDTFLESNKPTLASLAQQKLPIVVPWHAEQTIYPGQLFHSSLHTSSDPWSKTSAFITLEQEQEQGRTPSRIVYLSTDGGTSGSCKSTKTQSTVAKEDHESYGFTATLNLGFCSVSGSLKYDRHLSQNNDDIKTSVRASYRCGTVLLRQPPELSQEAQIELKYGGGIDAFEQKYGDYYLFGYNLGGDNSMMVSTNSMSMSLAERKTLSIKLETFLGLGG</sequence>
<dbReference type="Proteomes" id="UP000077671">
    <property type="component" value="Unassembled WGS sequence"/>
</dbReference>
<organism evidence="2 3">
    <name type="scientific">Tilletia caries</name>
    <name type="common">wheat bunt fungus</name>
    <dbReference type="NCBI Taxonomy" id="13290"/>
    <lineage>
        <taxon>Eukaryota</taxon>
        <taxon>Fungi</taxon>
        <taxon>Dikarya</taxon>
        <taxon>Basidiomycota</taxon>
        <taxon>Ustilaginomycotina</taxon>
        <taxon>Exobasidiomycetes</taxon>
        <taxon>Tilletiales</taxon>
        <taxon>Tilletiaceae</taxon>
        <taxon>Tilletia</taxon>
    </lineage>
</organism>
<evidence type="ECO:0000313" key="2">
    <source>
        <dbReference type="EMBL" id="KAE8262346.1"/>
    </source>
</evidence>
<evidence type="ECO:0000313" key="4">
    <source>
        <dbReference type="Proteomes" id="UP000836402"/>
    </source>
</evidence>
<reference evidence="1" key="3">
    <citation type="submission" date="2020-10" db="EMBL/GenBank/DDBJ databases">
        <authorList>
            <person name="Sedaghatjoo S."/>
        </authorList>
    </citation>
    <scope>NUCLEOTIDE SEQUENCE</scope>
    <source>
        <strain evidence="1">AZH3</strain>
    </source>
</reference>
<reference evidence="2" key="2">
    <citation type="journal article" date="2019" name="IMA Fungus">
        <title>Genome sequencing and comparison of five Tilletia species to identify candidate genes for the detection of regulated species infecting wheat.</title>
        <authorList>
            <person name="Nguyen H.D.T."/>
            <person name="Sultana T."/>
            <person name="Kesanakurti P."/>
            <person name="Hambleton S."/>
        </authorList>
    </citation>
    <scope>NUCLEOTIDE SEQUENCE</scope>
    <source>
        <strain evidence="2">DAOMC 238032</strain>
    </source>
</reference>
<gene>
    <name evidence="2" type="ORF">A4X03_0g2523</name>
    <name evidence="1" type="ORF">JKIAZH3_G4362</name>
</gene>
<dbReference type="Proteomes" id="UP000836402">
    <property type="component" value="Unassembled WGS sequence"/>
</dbReference>